<dbReference type="Gene3D" id="3.30.565.10">
    <property type="entry name" value="Histidine kinase-like ATPase, C-terminal domain"/>
    <property type="match status" value="1"/>
</dbReference>
<accession>A0A497Y3D4</accession>
<protein>
    <submittedName>
        <fullName evidence="1">Histidine kinase/DNA gyrase B/HSP90-like ATPase</fullName>
    </submittedName>
</protein>
<dbReference type="AlphaFoldDB" id="A0A497Y3D4"/>
<keyword evidence="4" id="KW-1185">Reference proteome</keyword>
<dbReference type="Pfam" id="PF13589">
    <property type="entry name" value="HATPase_c_3"/>
    <property type="match status" value="1"/>
</dbReference>
<dbReference type="EMBL" id="SOPX01000003">
    <property type="protein sequence ID" value="TFB30082.1"/>
    <property type="molecule type" value="Genomic_DNA"/>
</dbReference>
<organism evidence="1 3">
    <name type="scientific">Pedobacter alluvionis</name>
    <dbReference type="NCBI Taxonomy" id="475253"/>
    <lineage>
        <taxon>Bacteria</taxon>
        <taxon>Pseudomonadati</taxon>
        <taxon>Bacteroidota</taxon>
        <taxon>Sphingobacteriia</taxon>
        <taxon>Sphingobacteriales</taxon>
        <taxon>Sphingobacteriaceae</taxon>
        <taxon>Pedobacter</taxon>
    </lineage>
</organism>
<evidence type="ECO:0000313" key="1">
    <source>
        <dbReference type="EMBL" id="RLJ74967.1"/>
    </source>
</evidence>
<dbReference type="InterPro" id="IPR036890">
    <property type="entry name" value="HATPase_C_sf"/>
</dbReference>
<dbReference type="GO" id="GO:0016301">
    <property type="term" value="F:kinase activity"/>
    <property type="evidence" value="ECO:0007669"/>
    <property type="project" value="UniProtKB-KW"/>
</dbReference>
<name>A0A497Y3D4_9SPHI</name>
<evidence type="ECO:0000313" key="2">
    <source>
        <dbReference type="EMBL" id="TFB30082.1"/>
    </source>
</evidence>
<proteinExistence type="predicted"/>
<reference evidence="1 3" key="1">
    <citation type="submission" date="2018-10" db="EMBL/GenBank/DDBJ databases">
        <title>Genomic Encyclopedia of Archaeal and Bacterial Type Strains, Phase II (KMG-II): from individual species to whole genera.</title>
        <authorList>
            <person name="Goeker M."/>
        </authorList>
    </citation>
    <scope>NUCLEOTIDE SEQUENCE [LARGE SCALE GENOMIC DNA]</scope>
    <source>
        <strain evidence="1 3">DSM 19624</strain>
    </source>
</reference>
<dbReference type="Proteomes" id="UP000273898">
    <property type="component" value="Unassembled WGS sequence"/>
</dbReference>
<evidence type="ECO:0000313" key="3">
    <source>
        <dbReference type="Proteomes" id="UP000273898"/>
    </source>
</evidence>
<dbReference type="Proteomes" id="UP000297429">
    <property type="component" value="Unassembled WGS sequence"/>
</dbReference>
<sequence>MIYLLINLVSMSVNVNITSKGIQKVLKNYNEKQAIAEYIWNGFDANANTIRIDYVANTLGLLEQLTIADNGYGINFDRLQQKFDPFFESEKSTQIVAPKHTSKMHGRNGVGRLTFFTFAHNAVWQTTYQAEKGFYSGEIHINTGALNSYSHDFSSVPGNTGETGTTVSFTNLKISQQDLEETVLPFLINEFCWFIELNKHKNYSIIVNGEALDFSSNIKTVEEFNLFYPDTAVNFKIKYVHWKENLHKELSKYYFSASGEEIYKDYTTLNKKSDDYFHSVYIDSDFFRDFDFKSFENEGQVAIFGAAKSSAEYRFLIKALTEYLKSKRKPFLKEYANRLIETYEEDEIFPVYASEREQELRKPELVSLIKALYEVEPKLFSSLNTDQKKTIVRLTDLLMRSNLRDEIFEMFNGIIELEAEEQDELLKLIKGQEAKKN</sequence>
<reference evidence="2 4" key="2">
    <citation type="submission" date="2019-03" db="EMBL/GenBank/DDBJ databases">
        <authorList>
            <person name="He R.-H."/>
        </authorList>
    </citation>
    <scope>NUCLEOTIDE SEQUENCE [LARGE SCALE GENOMIC DNA]</scope>
    <source>
        <strain evidence="2 4">DSM 19624</strain>
    </source>
</reference>
<comment type="caution">
    <text evidence="1">The sequence shown here is derived from an EMBL/GenBank/DDBJ whole genome shotgun (WGS) entry which is preliminary data.</text>
</comment>
<dbReference type="SUPFAM" id="SSF55874">
    <property type="entry name" value="ATPase domain of HSP90 chaperone/DNA topoisomerase II/histidine kinase"/>
    <property type="match status" value="1"/>
</dbReference>
<gene>
    <name evidence="1" type="ORF">BCL90_3313</name>
    <name evidence="2" type="ORF">E3V97_18075</name>
</gene>
<dbReference type="OrthoDB" id="8765545at2"/>
<evidence type="ECO:0000313" key="4">
    <source>
        <dbReference type="Proteomes" id="UP000297429"/>
    </source>
</evidence>
<keyword evidence="1" id="KW-0808">Transferase</keyword>
<keyword evidence="1" id="KW-0418">Kinase</keyword>
<dbReference type="EMBL" id="RCCK01000012">
    <property type="protein sequence ID" value="RLJ74967.1"/>
    <property type="molecule type" value="Genomic_DNA"/>
</dbReference>